<dbReference type="PROSITE" id="PS50158">
    <property type="entry name" value="ZF_CCHC"/>
    <property type="match status" value="1"/>
</dbReference>
<evidence type="ECO:0000256" key="4">
    <source>
        <dbReference type="SAM" id="MobiDB-lite"/>
    </source>
</evidence>
<evidence type="ECO:0000256" key="1">
    <source>
        <dbReference type="ARBA" id="ARBA00022723"/>
    </source>
</evidence>
<dbReference type="InterPro" id="IPR036875">
    <property type="entry name" value="Znf_CCHC_sf"/>
</dbReference>
<keyword evidence="2" id="KW-0378">Hydrolase</keyword>
<dbReference type="SUPFAM" id="SSF57756">
    <property type="entry name" value="Retrovirus zinc finger-like domains"/>
    <property type="match status" value="1"/>
</dbReference>
<dbReference type="PANTHER" id="PTHR42648:SF27">
    <property type="entry name" value="RNA-DIRECTED DNA POLYMERASE"/>
    <property type="match status" value="1"/>
</dbReference>
<dbReference type="GO" id="GO:0016787">
    <property type="term" value="F:hydrolase activity"/>
    <property type="evidence" value="ECO:0007669"/>
    <property type="project" value="UniProtKB-KW"/>
</dbReference>
<protein>
    <submittedName>
        <fullName evidence="6">Retrovirus-related Pol polyprotein from transposon TNT 1-94</fullName>
    </submittedName>
</protein>
<organism evidence="6">
    <name type="scientific">Sesamum latifolium</name>
    <dbReference type="NCBI Taxonomy" id="2727402"/>
    <lineage>
        <taxon>Eukaryota</taxon>
        <taxon>Viridiplantae</taxon>
        <taxon>Streptophyta</taxon>
        <taxon>Embryophyta</taxon>
        <taxon>Tracheophyta</taxon>
        <taxon>Spermatophyta</taxon>
        <taxon>Magnoliopsida</taxon>
        <taxon>eudicotyledons</taxon>
        <taxon>Gunneridae</taxon>
        <taxon>Pentapetalae</taxon>
        <taxon>asterids</taxon>
        <taxon>lamiids</taxon>
        <taxon>Lamiales</taxon>
        <taxon>Pedaliaceae</taxon>
        <taxon>Sesamum</taxon>
    </lineage>
</organism>
<dbReference type="GO" id="GO:0008270">
    <property type="term" value="F:zinc ion binding"/>
    <property type="evidence" value="ECO:0007669"/>
    <property type="project" value="UniProtKB-KW"/>
</dbReference>
<evidence type="ECO:0000259" key="5">
    <source>
        <dbReference type="PROSITE" id="PS50158"/>
    </source>
</evidence>
<dbReference type="SUPFAM" id="SSF53098">
    <property type="entry name" value="Ribonuclease H-like"/>
    <property type="match status" value="1"/>
</dbReference>
<feature type="region of interest" description="Disordered" evidence="4">
    <location>
        <begin position="165"/>
        <end position="206"/>
    </location>
</feature>
<dbReference type="AlphaFoldDB" id="A0AAW2VEX1"/>
<keyword evidence="1" id="KW-0479">Metal-binding</keyword>
<dbReference type="Pfam" id="PF07727">
    <property type="entry name" value="RVT_2"/>
    <property type="match status" value="1"/>
</dbReference>
<dbReference type="InterPro" id="IPR012337">
    <property type="entry name" value="RNaseH-like_sf"/>
</dbReference>
<reference evidence="6" key="1">
    <citation type="submission" date="2020-06" db="EMBL/GenBank/DDBJ databases">
        <authorList>
            <person name="Li T."/>
            <person name="Hu X."/>
            <person name="Zhang T."/>
            <person name="Song X."/>
            <person name="Zhang H."/>
            <person name="Dai N."/>
            <person name="Sheng W."/>
            <person name="Hou X."/>
            <person name="Wei L."/>
        </authorList>
    </citation>
    <scope>NUCLEOTIDE SEQUENCE</scope>
    <source>
        <strain evidence="6">KEN1</strain>
        <tissue evidence="6">Leaf</tissue>
    </source>
</reference>
<dbReference type="InterPro" id="IPR039537">
    <property type="entry name" value="Retrotran_Ty1/copia-like"/>
</dbReference>
<keyword evidence="3" id="KW-0862">Zinc</keyword>
<dbReference type="EMBL" id="JACGWN010000010">
    <property type="protein sequence ID" value="KAL0427793.1"/>
    <property type="molecule type" value="Genomic_DNA"/>
</dbReference>
<reference evidence="6" key="2">
    <citation type="journal article" date="2024" name="Plant">
        <title>Genomic evolution and insights into agronomic trait innovations of Sesamum species.</title>
        <authorList>
            <person name="Miao H."/>
            <person name="Wang L."/>
            <person name="Qu L."/>
            <person name="Liu H."/>
            <person name="Sun Y."/>
            <person name="Le M."/>
            <person name="Wang Q."/>
            <person name="Wei S."/>
            <person name="Zheng Y."/>
            <person name="Lin W."/>
            <person name="Duan Y."/>
            <person name="Cao H."/>
            <person name="Xiong S."/>
            <person name="Wang X."/>
            <person name="Wei L."/>
            <person name="Li C."/>
            <person name="Ma Q."/>
            <person name="Ju M."/>
            <person name="Zhao R."/>
            <person name="Li G."/>
            <person name="Mu C."/>
            <person name="Tian Q."/>
            <person name="Mei H."/>
            <person name="Zhang T."/>
            <person name="Gao T."/>
            <person name="Zhang H."/>
        </authorList>
    </citation>
    <scope>NUCLEOTIDE SEQUENCE</scope>
    <source>
        <strain evidence="6">KEN1</strain>
    </source>
</reference>
<comment type="caution">
    <text evidence="6">The sequence shown here is derived from an EMBL/GenBank/DDBJ whole genome shotgun (WGS) entry which is preliminary data.</text>
</comment>
<dbReference type="InterPro" id="IPR057670">
    <property type="entry name" value="SH3_retrovirus"/>
</dbReference>
<evidence type="ECO:0000256" key="2">
    <source>
        <dbReference type="ARBA" id="ARBA00022801"/>
    </source>
</evidence>
<accession>A0AAW2VEX1</accession>
<dbReference type="Pfam" id="PF25597">
    <property type="entry name" value="SH3_retrovirus"/>
    <property type="match status" value="1"/>
</dbReference>
<dbReference type="Pfam" id="PF14223">
    <property type="entry name" value="Retrotran_gag_2"/>
    <property type="match status" value="1"/>
</dbReference>
<sequence>MDTNKFNGTNYNDWLRNLRIVLDFENQGYLLDKPLPTALPEGSSPEERLAFDKWLEDNSKICRDKSILRDQDGEGSSVQSHGVKKLSLVEKLEDLKARLENDTYIYVILQSLPPSYDPFIFNYNMNGLEKSIHELINMLVQYEVTTHKSEPAVLVGEASTSNAKDKGARCWKRRKGKGTTVTATASTRGAPAAPTRKSKGKVGSSQRSRANNVCMHCQGKGHWKRECPQLLSNPGMFVVEVNMISNSTSWVLDTGCGAHICNNLQVLKRSRKLSKDEMVLRLGDGKAVAAKPWDLSLVISNRIRIELKDYFYVSNVCGPLSTPARGGFSYFITFTDDHSRYSYVYLMRYKSEAFEKFKEYRLEVENQTGHKIKSLRSNRGEFFGITPSFWGYALETAAKLLNIAPSKTVPQTPYEIWHGKPASYKYFRVWGSPAYVKRLVGDNLDSRSSLCRFIEYPKETVGYYFYKPAEEKIFISRNVVFLEKGFPTDSRYDEVLIEESSEELQHDSTTPFEPPVYTDGVPVLRRSTRESRVLERPEDFTTVGEEKKVCRLQRSIYGLKQASRSWNTRFDKVIRGYDFIKNNYDPCDIKAWLSTQFSMKDMGEASYILGIKIYMDRSRRMLGLTQSSYIEKVLKRFKMEHSKRGPFPIRHRVKLSKTQSPKTDEELKRMSNIPYASAVGSIQYAVQCTRPDVAYALSIMSRYQECAGVAHWGAVKSILKYLKRTKDMFLIYGGGELILEGYIDASFQLDDDDVKSQSGFVFKLNGGVVAWRVPSRIPQRNLHTSQLRKLPRRRFECKTTSKSWMLYIALLSP</sequence>
<dbReference type="InterPro" id="IPR013103">
    <property type="entry name" value="RVT_2"/>
</dbReference>
<proteinExistence type="predicted"/>
<feature type="domain" description="CCHC-type" evidence="5">
    <location>
        <begin position="214"/>
        <end position="229"/>
    </location>
</feature>
<dbReference type="InterPro" id="IPR036397">
    <property type="entry name" value="RNaseH_sf"/>
</dbReference>
<dbReference type="PANTHER" id="PTHR42648">
    <property type="entry name" value="TRANSPOSASE, PUTATIVE-RELATED"/>
    <property type="match status" value="1"/>
</dbReference>
<evidence type="ECO:0000256" key="3">
    <source>
        <dbReference type="PROSITE-ProRule" id="PRU00047"/>
    </source>
</evidence>
<dbReference type="Gene3D" id="3.30.420.10">
    <property type="entry name" value="Ribonuclease H-like superfamily/Ribonuclease H"/>
    <property type="match status" value="1"/>
</dbReference>
<name>A0AAW2VEX1_9LAMI</name>
<dbReference type="InterPro" id="IPR001878">
    <property type="entry name" value="Znf_CCHC"/>
</dbReference>
<dbReference type="Gene3D" id="4.10.60.10">
    <property type="entry name" value="Zinc finger, CCHC-type"/>
    <property type="match status" value="1"/>
</dbReference>
<dbReference type="GO" id="GO:0003676">
    <property type="term" value="F:nucleic acid binding"/>
    <property type="evidence" value="ECO:0007669"/>
    <property type="project" value="InterPro"/>
</dbReference>
<evidence type="ECO:0000313" key="6">
    <source>
        <dbReference type="EMBL" id="KAL0427793.1"/>
    </source>
</evidence>
<keyword evidence="3" id="KW-0863">Zinc-finger</keyword>
<gene>
    <name evidence="6" type="ORF">Slati_2954100</name>
</gene>